<protein>
    <submittedName>
        <fullName evidence="2">Disease resistance protein</fullName>
    </submittedName>
</protein>
<dbReference type="PANTHER" id="PTHR19338">
    <property type="entry name" value="TRANSLOCASE OF INNER MITOCHONDRIAL MEMBRANE 13 HOMOLOG"/>
    <property type="match status" value="1"/>
</dbReference>
<sequence length="69" mass="7688">MEESEMQLKYRLMEGGSKLEVIPIVGMGGIGKTTLARNLYKDRLVSSHFEVLAWATISQDYDVGKILLG</sequence>
<reference evidence="2" key="2">
    <citation type="journal article" date="2024" name="Plant">
        <title>Genomic evolution and insights into agronomic trait innovations of Sesamum species.</title>
        <authorList>
            <person name="Miao H."/>
            <person name="Wang L."/>
            <person name="Qu L."/>
            <person name="Liu H."/>
            <person name="Sun Y."/>
            <person name="Le M."/>
            <person name="Wang Q."/>
            <person name="Wei S."/>
            <person name="Zheng Y."/>
            <person name="Lin W."/>
            <person name="Duan Y."/>
            <person name="Cao H."/>
            <person name="Xiong S."/>
            <person name="Wang X."/>
            <person name="Wei L."/>
            <person name="Li C."/>
            <person name="Ma Q."/>
            <person name="Ju M."/>
            <person name="Zhao R."/>
            <person name="Li G."/>
            <person name="Mu C."/>
            <person name="Tian Q."/>
            <person name="Mei H."/>
            <person name="Zhang T."/>
            <person name="Gao T."/>
            <person name="Zhang H."/>
        </authorList>
    </citation>
    <scope>NUCLEOTIDE SEQUENCE</scope>
    <source>
        <strain evidence="2">KEN1</strain>
    </source>
</reference>
<organism evidence="2">
    <name type="scientific">Sesamum latifolium</name>
    <dbReference type="NCBI Taxonomy" id="2727402"/>
    <lineage>
        <taxon>Eukaryota</taxon>
        <taxon>Viridiplantae</taxon>
        <taxon>Streptophyta</taxon>
        <taxon>Embryophyta</taxon>
        <taxon>Tracheophyta</taxon>
        <taxon>Spermatophyta</taxon>
        <taxon>Magnoliopsida</taxon>
        <taxon>eudicotyledons</taxon>
        <taxon>Gunneridae</taxon>
        <taxon>Pentapetalae</taxon>
        <taxon>asterids</taxon>
        <taxon>lamiids</taxon>
        <taxon>Lamiales</taxon>
        <taxon>Pedaliaceae</taxon>
        <taxon>Sesamum</taxon>
    </lineage>
</organism>
<comment type="caution">
    <text evidence="2">The sequence shown here is derived from an EMBL/GenBank/DDBJ whole genome shotgun (WGS) entry which is preliminary data.</text>
</comment>
<dbReference type="Pfam" id="PF00931">
    <property type="entry name" value="NB-ARC"/>
    <property type="match status" value="1"/>
</dbReference>
<proteinExistence type="predicted"/>
<name>A0AAW2V3F0_9LAMI</name>
<dbReference type="Gene3D" id="3.40.50.300">
    <property type="entry name" value="P-loop containing nucleotide triphosphate hydrolases"/>
    <property type="match status" value="1"/>
</dbReference>
<dbReference type="InterPro" id="IPR027417">
    <property type="entry name" value="P-loop_NTPase"/>
</dbReference>
<dbReference type="EMBL" id="JACGWN010000011">
    <property type="protein sequence ID" value="KAL0421976.1"/>
    <property type="molecule type" value="Genomic_DNA"/>
</dbReference>
<reference evidence="2" key="1">
    <citation type="submission" date="2020-06" db="EMBL/GenBank/DDBJ databases">
        <authorList>
            <person name="Li T."/>
            <person name="Hu X."/>
            <person name="Zhang T."/>
            <person name="Song X."/>
            <person name="Zhang H."/>
            <person name="Dai N."/>
            <person name="Sheng W."/>
            <person name="Hou X."/>
            <person name="Wei L."/>
        </authorList>
    </citation>
    <scope>NUCLEOTIDE SEQUENCE</scope>
    <source>
        <strain evidence="2">KEN1</strain>
        <tissue evidence="2">Leaf</tissue>
    </source>
</reference>
<dbReference type="AlphaFoldDB" id="A0AAW2V3F0"/>
<dbReference type="PANTHER" id="PTHR19338:SF73">
    <property type="entry name" value="DISEASE RESISTANCE PROTEIN RGA2-LIKE"/>
    <property type="match status" value="1"/>
</dbReference>
<gene>
    <name evidence="2" type="ORF">Slati_3220500</name>
</gene>
<accession>A0AAW2V3F0</accession>
<dbReference type="GO" id="GO:0043531">
    <property type="term" value="F:ADP binding"/>
    <property type="evidence" value="ECO:0007669"/>
    <property type="project" value="InterPro"/>
</dbReference>
<dbReference type="SUPFAM" id="SSF52540">
    <property type="entry name" value="P-loop containing nucleoside triphosphate hydrolases"/>
    <property type="match status" value="1"/>
</dbReference>
<dbReference type="InterPro" id="IPR002182">
    <property type="entry name" value="NB-ARC"/>
</dbReference>
<evidence type="ECO:0000259" key="1">
    <source>
        <dbReference type="Pfam" id="PF00931"/>
    </source>
</evidence>
<evidence type="ECO:0000313" key="2">
    <source>
        <dbReference type="EMBL" id="KAL0421976.1"/>
    </source>
</evidence>
<feature type="domain" description="NB-ARC" evidence="1">
    <location>
        <begin position="5"/>
        <end position="67"/>
    </location>
</feature>